<dbReference type="InterPro" id="IPR025948">
    <property type="entry name" value="HTH-like_dom"/>
</dbReference>
<dbReference type="Pfam" id="PF13276">
    <property type="entry name" value="HTH_21"/>
    <property type="match status" value="1"/>
</dbReference>
<dbReference type="AlphaFoldDB" id="A0A449AEN5"/>
<accession>A0A449AEN5</accession>
<evidence type="ECO:0000259" key="1">
    <source>
        <dbReference type="Pfam" id="PF13276"/>
    </source>
</evidence>
<organism evidence="2 3">
    <name type="scientific">Mycoplasmopsis bovirhinis</name>
    <dbReference type="NCBI Taxonomy" id="29553"/>
    <lineage>
        <taxon>Bacteria</taxon>
        <taxon>Bacillati</taxon>
        <taxon>Mycoplasmatota</taxon>
        <taxon>Mycoplasmoidales</taxon>
        <taxon>Metamycoplasmataceae</taxon>
        <taxon>Mycoplasmopsis</taxon>
    </lineage>
</organism>
<evidence type="ECO:0000313" key="3">
    <source>
        <dbReference type="Proteomes" id="UP000289952"/>
    </source>
</evidence>
<evidence type="ECO:0000313" key="2">
    <source>
        <dbReference type="EMBL" id="VEU63426.1"/>
    </source>
</evidence>
<feature type="domain" description="HTH-like" evidence="1">
    <location>
        <begin position="14"/>
        <end position="65"/>
    </location>
</feature>
<reference evidence="2 3" key="1">
    <citation type="submission" date="2019-01" db="EMBL/GenBank/DDBJ databases">
        <authorList>
            <consortium name="Pathogen Informatics"/>
        </authorList>
    </citation>
    <scope>NUCLEOTIDE SEQUENCE [LARGE SCALE GENOMIC DNA]</scope>
    <source>
        <strain evidence="2 3">NCTC10118</strain>
    </source>
</reference>
<name>A0A449AEN5_9BACT</name>
<keyword evidence="3" id="KW-1185">Reference proteome</keyword>
<gene>
    <name evidence="2" type="ORF">NCTC10118_00460</name>
</gene>
<dbReference type="EMBL" id="LR214972">
    <property type="protein sequence ID" value="VEU63426.1"/>
    <property type="molecule type" value="Genomic_DNA"/>
</dbReference>
<sequence length="95" mass="11474">MRSFSKDDKDFDLKQVTTNIFMENKLRYGYWRIYLELRIRGYIVNYKKVKRLIKLLNLFGLQPKAKYKSYKGETGKVCNNLLLTKIVEKNNHNTY</sequence>
<protein>
    <submittedName>
        <fullName evidence="2">Transposase, IS861</fullName>
    </submittedName>
</protein>
<dbReference type="Proteomes" id="UP000289952">
    <property type="component" value="Chromosome"/>
</dbReference>
<proteinExistence type="predicted"/>